<evidence type="ECO:0000313" key="2">
    <source>
        <dbReference type="Proteomes" id="UP000265566"/>
    </source>
</evidence>
<protein>
    <submittedName>
        <fullName evidence="1">Uncharacterized protein</fullName>
    </submittedName>
</protein>
<organism evidence="1 2">
    <name type="scientific">Medicago truncatula</name>
    <name type="common">Barrel medic</name>
    <name type="synonym">Medicago tribuloides</name>
    <dbReference type="NCBI Taxonomy" id="3880"/>
    <lineage>
        <taxon>Eukaryota</taxon>
        <taxon>Viridiplantae</taxon>
        <taxon>Streptophyta</taxon>
        <taxon>Embryophyta</taxon>
        <taxon>Tracheophyta</taxon>
        <taxon>Spermatophyta</taxon>
        <taxon>Magnoliopsida</taxon>
        <taxon>eudicotyledons</taxon>
        <taxon>Gunneridae</taxon>
        <taxon>Pentapetalae</taxon>
        <taxon>rosids</taxon>
        <taxon>fabids</taxon>
        <taxon>Fabales</taxon>
        <taxon>Fabaceae</taxon>
        <taxon>Papilionoideae</taxon>
        <taxon>50 kb inversion clade</taxon>
        <taxon>NPAAA clade</taxon>
        <taxon>Hologalegina</taxon>
        <taxon>IRL clade</taxon>
        <taxon>Trifolieae</taxon>
        <taxon>Medicago</taxon>
    </lineage>
</organism>
<dbReference type="Gramene" id="rna15150">
    <property type="protein sequence ID" value="RHN67020.1"/>
    <property type="gene ID" value="gene15150"/>
</dbReference>
<accession>A0A396INY3</accession>
<dbReference type="AlphaFoldDB" id="A0A396INY3"/>
<evidence type="ECO:0000313" key="1">
    <source>
        <dbReference type="EMBL" id="RHN67020.1"/>
    </source>
</evidence>
<dbReference type="EMBL" id="PSQE01000003">
    <property type="protein sequence ID" value="RHN67020.1"/>
    <property type="molecule type" value="Genomic_DNA"/>
</dbReference>
<name>A0A396INY3_MEDTR</name>
<sequence length="58" mass="6772">MRKSLSLNNFHVYKSIVEVLIIVPSLSPSLSFGFDIRLSIWIFDDDYQYCEGCEFFST</sequence>
<gene>
    <name evidence="1" type="ORF">MtrunA17_Chr3g0098131</name>
</gene>
<comment type="caution">
    <text evidence="1">The sequence shown here is derived from an EMBL/GenBank/DDBJ whole genome shotgun (WGS) entry which is preliminary data.</text>
</comment>
<reference evidence="2" key="1">
    <citation type="journal article" date="2018" name="Nat. Plants">
        <title>Whole-genome landscape of Medicago truncatula symbiotic genes.</title>
        <authorList>
            <person name="Pecrix Y."/>
            <person name="Staton S.E."/>
            <person name="Sallet E."/>
            <person name="Lelandais-Briere C."/>
            <person name="Moreau S."/>
            <person name="Carrere S."/>
            <person name="Blein T."/>
            <person name="Jardinaud M.F."/>
            <person name="Latrasse D."/>
            <person name="Zouine M."/>
            <person name="Zahm M."/>
            <person name="Kreplak J."/>
            <person name="Mayjonade B."/>
            <person name="Satge C."/>
            <person name="Perez M."/>
            <person name="Cauet S."/>
            <person name="Marande W."/>
            <person name="Chantry-Darmon C."/>
            <person name="Lopez-Roques C."/>
            <person name="Bouchez O."/>
            <person name="Berard A."/>
            <person name="Debelle F."/>
            <person name="Munos S."/>
            <person name="Bendahmane A."/>
            <person name="Berges H."/>
            <person name="Niebel A."/>
            <person name="Buitink J."/>
            <person name="Frugier F."/>
            <person name="Benhamed M."/>
            <person name="Crespi M."/>
            <person name="Gouzy J."/>
            <person name="Gamas P."/>
        </authorList>
    </citation>
    <scope>NUCLEOTIDE SEQUENCE [LARGE SCALE GENOMIC DNA]</scope>
    <source>
        <strain evidence="2">cv. Jemalong A17</strain>
    </source>
</reference>
<dbReference type="Proteomes" id="UP000265566">
    <property type="component" value="Chromosome 3"/>
</dbReference>
<proteinExistence type="predicted"/>